<protein>
    <submittedName>
        <fullName evidence="2">Ferritin-like domain-containing protein</fullName>
    </submittedName>
</protein>
<dbReference type="InterPro" id="IPR009078">
    <property type="entry name" value="Ferritin-like_SF"/>
</dbReference>
<keyword evidence="3" id="KW-1185">Reference proteome</keyword>
<sequence length="284" mass="30916">MIDLSEACRFVLLSADPLAKVKAARRVARDWRLGRIDFAFASAMPDQPARTDRPPLLPPNRMPKRGKAGSERARIAMLHALAHIEYVAIDLAFDLVGRFGAQFPRGFADRWLVVGAEEAMHFALIERRLNALGASYGDLPAHDGLWEAAAATAHDPLARLAVVPMVLEARALDVTPAMIDRFASAGDDRSAKVLRRIADDEIGHVRAGVDWFEWACAAQQRFDYPAVWAEMLACHFRGIVKPPFNDSSRERAGLTKAFMAGVAGRCDPQHSPGVAAGGAILTSA</sequence>
<reference evidence="2 3" key="1">
    <citation type="submission" date="2019-01" db="EMBL/GenBank/DDBJ databases">
        <authorList>
            <person name="Chen W.-M."/>
        </authorList>
    </citation>
    <scope>NUCLEOTIDE SEQUENCE [LARGE SCALE GENOMIC DNA]</scope>
    <source>
        <strain evidence="2 3">CCP-7</strain>
    </source>
</reference>
<dbReference type="SUPFAM" id="SSF47240">
    <property type="entry name" value="Ferritin-like"/>
    <property type="match status" value="1"/>
</dbReference>
<feature type="region of interest" description="Disordered" evidence="1">
    <location>
        <begin position="45"/>
        <end position="68"/>
    </location>
</feature>
<dbReference type="RefSeq" id="WP_127745245.1">
    <property type="nucleotide sequence ID" value="NZ_SACN01000002.1"/>
</dbReference>
<name>A0A437M0V1_9SPHN</name>
<evidence type="ECO:0000256" key="1">
    <source>
        <dbReference type="SAM" id="MobiDB-lite"/>
    </source>
</evidence>
<comment type="caution">
    <text evidence="2">The sequence shown here is derived from an EMBL/GenBank/DDBJ whole genome shotgun (WGS) entry which is preliminary data.</text>
</comment>
<evidence type="ECO:0000313" key="2">
    <source>
        <dbReference type="EMBL" id="RVT91232.1"/>
    </source>
</evidence>
<dbReference type="Proteomes" id="UP000282971">
    <property type="component" value="Unassembled WGS sequence"/>
</dbReference>
<dbReference type="PANTHER" id="PTHR42782">
    <property type="entry name" value="SI:CH73-314G15.3"/>
    <property type="match status" value="1"/>
</dbReference>
<dbReference type="Pfam" id="PF04305">
    <property type="entry name" value="DUF455"/>
    <property type="match status" value="1"/>
</dbReference>
<proteinExistence type="predicted"/>
<dbReference type="OrthoDB" id="9778629at2"/>
<dbReference type="AlphaFoldDB" id="A0A437M0V1"/>
<dbReference type="EMBL" id="SACN01000002">
    <property type="protein sequence ID" value="RVT91232.1"/>
    <property type="molecule type" value="Genomic_DNA"/>
</dbReference>
<evidence type="ECO:0000313" key="3">
    <source>
        <dbReference type="Proteomes" id="UP000282971"/>
    </source>
</evidence>
<dbReference type="InterPro" id="IPR007402">
    <property type="entry name" value="DUF455"/>
</dbReference>
<dbReference type="PIRSF" id="PIRSF012318">
    <property type="entry name" value="UCP012318"/>
    <property type="match status" value="1"/>
</dbReference>
<dbReference type="PANTHER" id="PTHR42782:SF2">
    <property type="entry name" value="3-OXOACYL-[ACYL-CARRIER-PROTEIN] SYNTHASE-LIKE PROTEIN"/>
    <property type="match status" value="1"/>
</dbReference>
<organism evidence="2 3">
    <name type="scientific">Sphingomonas crocodyli</name>
    <dbReference type="NCBI Taxonomy" id="1979270"/>
    <lineage>
        <taxon>Bacteria</taxon>
        <taxon>Pseudomonadati</taxon>
        <taxon>Pseudomonadota</taxon>
        <taxon>Alphaproteobacteria</taxon>
        <taxon>Sphingomonadales</taxon>
        <taxon>Sphingomonadaceae</taxon>
        <taxon>Sphingomonas</taxon>
    </lineage>
</organism>
<dbReference type="InterPro" id="IPR011197">
    <property type="entry name" value="UCP012318"/>
</dbReference>
<dbReference type="CDD" id="cd00657">
    <property type="entry name" value="Ferritin_like"/>
    <property type="match status" value="1"/>
</dbReference>
<gene>
    <name evidence="2" type="ORF">EOD43_17120</name>
</gene>
<accession>A0A437M0V1</accession>